<reference evidence="3 4" key="1">
    <citation type="submission" date="2015-03" db="EMBL/GenBank/DDBJ databases">
        <authorList>
            <person name="Lepp D."/>
            <person name="Hassan Y.I."/>
            <person name="Li X.-Z."/>
            <person name="Zhou T."/>
        </authorList>
    </citation>
    <scope>NUCLEOTIDE SEQUENCE [LARGE SCALE GENOMIC DNA]</scope>
    <source>
        <strain evidence="3 4">E84</strain>
    </source>
</reference>
<comment type="caution">
    <text evidence="3">The sequence shown here is derived from an EMBL/GenBank/DDBJ whole genome shotgun (WGS) entry which is preliminary data.</text>
</comment>
<dbReference type="SUPFAM" id="SSF48230">
    <property type="entry name" value="Chondroitin AC/alginate lyase"/>
    <property type="match status" value="1"/>
</dbReference>
<dbReference type="STRING" id="1293439.WH87_10325"/>
<protein>
    <recommendedName>
        <fullName evidence="2">Heparinase II/III-like C-terminal domain-containing protein</fullName>
    </recommendedName>
</protein>
<dbReference type="EMBL" id="LANJ01000016">
    <property type="protein sequence ID" value="KKC38016.1"/>
    <property type="molecule type" value="Genomic_DNA"/>
</dbReference>
<dbReference type="InterPro" id="IPR008929">
    <property type="entry name" value="Chondroitin_lyas"/>
</dbReference>
<proteinExistence type="predicted"/>
<dbReference type="Gene3D" id="1.50.10.100">
    <property type="entry name" value="Chondroitin AC/alginate lyase"/>
    <property type="match status" value="1"/>
</dbReference>
<name>A0A0F5QBB7_9HYPH</name>
<dbReference type="GO" id="GO:0016829">
    <property type="term" value="F:lyase activity"/>
    <property type="evidence" value="ECO:0007669"/>
    <property type="project" value="InterPro"/>
</dbReference>
<comment type="subcellular location">
    <subcellularLocation>
        <location evidence="1">Cell envelope</location>
    </subcellularLocation>
</comment>
<dbReference type="PATRIC" id="fig|1293439.3.peg.1652"/>
<sequence length="626" mass="68489">MVTSTQDLLSKIQNPLRARIAAAVQALPTDGLVDRADVALARDWPALSATGYLDFARTGTRQTFERKTATRRDILRDLVLGEAAQRDGRYIEAIIDALWSASEEASWCMPCHLFLQGAGYGLPDPAEPVVDLGVGIASGTVVMATHLLGDKLDAVSPLIAARMRQALRERILTPSQTRDDFWWMSTTPHPIFKTIRINNWNPWICSNWLLTAALIETDEDSFRQTIEKIVATLDRFVAVYGDDGGCPEGPAYWKHAMSGLLQCLEILSPILDQSALQSDERLRNMARFVVDTRIADDYFVNFADSAPRIAVPACLVQRWADLLADPKLDQYAKWLAQSQGLPDTIAPDQIAALLVDGQSLFEAVTSFGVRPCLEAPPAAIDLKRDSWLPSLDLLVSRDQANSSQGWMLAAKGGHNDNSHNHNDVGSIIVYRDGLPLLVDAGVGTYTEQTFSAARYEIWTMRSQFHNVPTIAGAEQPAGRSFCADAVSHSVTDHTASLTLRMERAYPAQIGLEHWTRTTRLDRGQGVTIADSFTAQSAIDVSLHLLTAATAIAGPDGTVQLVARELSPGHVSGAATISYDASLLALEIEEIPISDLPLVANWGNHLTRLTLRLRHPSKTAQLAVQLH</sequence>
<dbReference type="InterPro" id="IPR012480">
    <property type="entry name" value="Hepar_II_III_C"/>
</dbReference>
<dbReference type="Pfam" id="PF07940">
    <property type="entry name" value="Hepar_II_III_C"/>
    <property type="match status" value="1"/>
</dbReference>
<evidence type="ECO:0000259" key="2">
    <source>
        <dbReference type="Pfam" id="PF07940"/>
    </source>
</evidence>
<evidence type="ECO:0000256" key="1">
    <source>
        <dbReference type="ARBA" id="ARBA00004196"/>
    </source>
</evidence>
<feature type="domain" description="Heparinase II/III-like C-terminal" evidence="2">
    <location>
        <begin position="412"/>
        <end position="557"/>
    </location>
</feature>
<keyword evidence="4" id="KW-1185">Reference proteome</keyword>
<dbReference type="AlphaFoldDB" id="A0A0F5QBB7"/>
<evidence type="ECO:0000313" key="3">
    <source>
        <dbReference type="EMBL" id="KKC38016.1"/>
    </source>
</evidence>
<dbReference type="Proteomes" id="UP000033411">
    <property type="component" value="Unassembled WGS sequence"/>
</dbReference>
<evidence type="ECO:0000313" key="4">
    <source>
        <dbReference type="Proteomes" id="UP000033411"/>
    </source>
</evidence>
<dbReference type="Gene3D" id="2.70.98.70">
    <property type="match status" value="1"/>
</dbReference>
<dbReference type="GO" id="GO:0030313">
    <property type="term" value="C:cell envelope"/>
    <property type="evidence" value="ECO:0007669"/>
    <property type="project" value="UniProtKB-SubCell"/>
</dbReference>
<accession>A0A0F5QBB7</accession>
<organism evidence="3 4">
    <name type="scientific">Devosia epidermidihirudinis</name>
    <dbReference type="NCBI Taxonomy" id="1293439"/>
    <lineage>
        <taxon>Bacteria</taxon>
        <taxon>Pseudomonadati</taxon>
        <taxon>Pseudomonadota</taxon>
        <taxon>Alphaproteobacteria</taxon>
        <taxon>Hyphomicrobiales</taxon>
        <taxon>Devosiaceae</taxon>
        <taxon>Devosia</taxon>
    </lineage>
</organism>
<gene>
    <name evidence="3" type="ORF">WH87_10325</name>
</gene>